<protein>
    <submittedName>
        <fullName evidence="7">LysR family transcriptional regulator</fullName>
    </submittedName>
</protein>
<keyword evidence="8" id="KW-1185">Reference proteome</keyword>
<evidence type="ECO:0000256" key="4">
    <source>
        <dbReference type="ARBA" id="ARBA00023159"/>
    </source>
</evidence>
<feature type="domain" description="HTH lysR-type" evidence="6">
    <location>
        <begin position="2"/>
        <end position="59"/>
    </location>
</feature>
<evidence type="ECO:0000313" key="8">
    <source>
        <dbReference type="Proteomes" id="UP000733379"/>
    </source>
</evidence>
<evidence type="ECO:0000256" key="3">
    <source>
        <dbReference type="ARBA" id="ARBA00023125"/>
    </source>
</evidence>
<dbReference type="PROSITE" id="PS50931">
    <property type="entry name" value="HTH_LYSR"/>
    <property type="match status" value="1"/>
</dbReference>
<evidence type="ECO:0000256" key="5">
    <source>
        <dbReference type="ARBA" id="ARBA00023163"/>
    </source>
</evidence>
<dbReference type="PANTHER" id="PTHR30346">
    <property type="entry name" value="TRANSCRIPTIONAL DUAL REGULATOR HCAR-RELATED"/>
    <property type="match status" value="1"/>
</dbReference>
<accession>A0ABS6AT13</accession>
<evidence type="ECO:0000259" key="6">
    <source>
        <dbReference type="PROSITE" id="PS50931"/>
    </source>
</evidence>
<proteinExistence type="inferred from homology"/>
<dbReference type="EMBL" id="JAHKNI010000001">
    <property type="protein sequence ID" value="MBU3061043.1"/>
    <property type="molecule type" value="Genomic_DNA"/>
</dbReference>
<dbReference type="PANTHER" id="PTHR30346:SF0">
    <property type="entry name" value="HCA OPERON TRANSCRIPTIONAL ACTIVATOR HCAR"/>
    <property type="match status" value="1"/>
</dbReference>
<reference evidence="7 8" key="1">
    <citation type="submission" date="2021-06" db="EMBL/GenBank/DDBJ databases">
        <title>Actinomycetes sequencing.</title>
        <authorList>
            <person name="Shan Q."/>
        </authorList>
    </citation>
    <scope>NUCLEOTIDE SEQUENCE [LARGE SCALE GENOMIC DNA]</scope>
    <source>
        <strain evidence="7 8">NEAU-G5</strain>
    </source>
</reference>
<dbReference type="SUPFAM" id="SSF53850">
    <property type="entry name" value="Periplasmic binding protein-like II"/>
    <property type="match status" value="1"/>
</dbReference>
<dbReference type="Gene3D" id="1.10.10.10">
    <property type="entry name" value="Winged helix-like DNA-binding domain superfamily/Winged helix DNA-binding domain"/>
    <property type="match status" value="1"/>
</dbReference>
<comment type="similarity">
    <text evidence="1">Belongs to the LysR transcriptional regulatory family.</text>
</comment>
<keyword evidence="2" id="KW-0805">Transcription regulation</keyword>
<keyword evidence="5" id="KW-0804">Transcription</keyword>
<dbReference type="Proteomes" id="UP000733379">
    <property type="component" value="Unassembled WGS sequence"/>
</dbReference>
<dbReference type="SUPFAM" id="SSF46785">
    <property type="entry name" value="Winged helix' DNA-binding domain"/>
    <property type="match status" value="1"/>
</dbReference>
<keyword evidence="4" id="KW-0010">Activator</keyword>
<gene>
    <name evidence="7" type="ORF">KO481_05825</name>
</gene>
<comment type="caution">
    <text evidence="7">The sequence shown here is derived from an EMBL/GenBank/DDBJ whole genome shotgun (WGS) entry which is preliminary data.</text>
</comment>
<evidence type="ECO:0000256" key="1">
    <source>
        <dbReference type="ARBA" id="ARBA00009437"/>
    </source>
</evidence>
<dbReference type="Pfam" id="PF00126">
    <property type="entry name" value="HTH_1"/>
    <property type="match status" value="1"/>
</dbReference>
<evidence type="ECO:0000256" key="2">
    <source>
        <dbReference type="ARBA" id="ARBA00023015"/>
    </source>
</evidence>
<evidence type="ECO:0000313" key="7">
    <source>
        <dbReference type="EMBL" id="MBU3061043.1"/>
    </source>
</evidence>
<keyword evidence="3" id="KW-0238">DNA-binding</keyword>
<name>A0ABS6AT13_9NOCA</name>
<dbReference type="InterPro" id="IPR000847">
    <property type="entry name" value="LysR_HTH_N"/>
</dbReference>
<dbReference type="InterPro" id="IPR036390">
    <property type="entry name" value="WH_DNA-bd_sf"/>
</dbReference>
<sequence>MLEMREIEAFVAVAEELHFGRAAERLHRSPSNISQAVRALEQRVGGVLFQRTSRTVRLTSVGEQLLAEWRPALRSLSTGLLEARRSIGTATRPLRVGYPASLPENIRITLSQRCPQMGSGRPVVWLREGLNGVYLWNAQSEHDLDVATLWLPPQHSAIGNTYLRTGPQICRSEAALLVSLGHPLAGRVSVDVEELADHCLVNPEVATAIRTEWVPERTPAGRPIPRTTVTTRHLDRLYETTLERSAAHLTFRMLSKSPAWESIRGRATLVPVTGLRPFTLRTVWPGIETDGATTKFAQRLASAGRHLNDNSR</sequence>
<organism evidence="7 8">
    <name type="scientific">Nocardia albiluteola</name>
    <dbReference type="NCBI Taxonomy" id="2842303"/>
    <lineage>
        <taxon>Bacteria</taxon>
        <taxon>Bacillati</taxon>
        <taxon>Actinomycetota</taxon>
        <taxon>Actinomycetes</taxon>
        <taxon>Mycobacteriales</taxon>
        <taxon>Nocardiaceae</taxon>
        <taxon>Nocardia</taxon>
    </lineage>
</organism>
<dbReference type="InterPro" id="IPR036388">
    <property type="entry name" value="WH-like_DNA-bd_sf"/>
</dbReference>